<reference evidence="17 18" key="1">
    <citation type="submission" date="2009-11" db="EMBL/GenBank/DDBJ databases">
        <title>Annotation of Allomyces macrogynus ATCC 38327.</title>
        <authorList>
            <consortium name="The Broad Institute Genome Sequencing Platform"/>
            <person name="Russ C."/>
            <person name="Cuomo C."/>
            <person name="Burger G."/>
            <person name="Gray M.W."/>
            <person name="Holland P.W.H."/>
            <person name="King N."/>
            <person name="Lang F.B.F."/>
            <person name="Roger A.J."/>
            <person name="Ruiz-Trillo I."/>
            <person name="Young S.K."/>
            <person name="Zeng Q."/>
            <person name="Gargeya S."/>
            <person name="Fitzgerald M."/>
            <person name="Haas B."/>
            <person name="Abouelleil A."/>
            <person name="Alvarado L."/>
            <person name="Arachchi H.M."/>
            <person name="Berlin A."/>
            <person name="Chapman S.B."/>
            <person name="Gearin G."/>
            <person name="Goldberg J."/>
            <person name="Griggs A."/>
            <person name="Gujja S."/>
            <person name="Hansen M."/>
            <person name="Heiman D."/>
            <person name="Howarth C."/>
            <person name="Larimer J."/>
            <person name="Lui A."/>
            <person name="MacDonald P.J.P."/>
            <person name="McCowen C."/>
            <person name="Montmayeur A."/>
            <person name="Murphy C."/>
            <person name="Neiman D."/>
            <person name="Pearson M."/>
            <person name="Priest M."/>
            <person name="Roberts A."/>
            <person name="Saif S."/>
            <person name="Shea T."/>
            <person name="Sisk P."/>
            <person name="Stolte C."/>
            <person name="Sykes S."/>
            <person name="Wortman J."/>
            <person name="Nusbaum C."/>
            <person name="Birren B."/>
        </authorList>
    </citation>
    <scope>NUCLEOTIDE SEQUENCE [LARGE SCALE GENOMIC DNA]</scope>
    <source>
        <strain evidence="17 18">ATCC 38327</strain>
    </source>
</reference>
<reference evidence="18" key="2">
    <citation type="submission" date="2009-11" db="EMBL/GenBank/DDBJ databases">
        <title>The Genome Sequence of Allomyces macrogynus strain ATCC 38327.</title>
        <authorList>
            <consortium name="The Broad Institute Genome Sequencing Platform"/>
            <person name="Russ C."/>
            <person name="Cuomo C."/>
            <person name="Shea T."/>
            <person name="Young S.K."/>
            <person name="Zeng Q."/>
            <person name="Koehrsen M."/>
            <person name="Haas B."/>
            <person name="Borodovsky M."/>
            <person name="Guigo R."/>
            <person name="Alvarado L."/>
            <person name="Berlin A."/>
            <person name="Borenstein D."/>
            <person name="Chen Z."/>
            <person name="Engels R."/>
            <person name="Freedman E."/>
            <person name="Gellesch M."/>
            <person name="Goldberg J."/>
            <person name="Griggs A."/>
            <person name="Gujja S."/>
            <person name="Heiman D."/>
            <person name="Hepburn T."/>
            <person name="Howarth C."/>
            <person name="Jen D."/>
            <person name="Larson L."/>
            <person name="Lewis B."/>
            <person name="Mehta T."/>
            <person name="Park D."/>
            <person name="Pearson M."/>
            <person name="Roberts A."/>
            <person name="Saif S."/>
            <person name="Shenoy N."/>
            <person name="Sisk P."/>
            <person name="Stolte C."/>
            <person name="Sykes S."/>
            <person name="Walk T."/>
            <person name="White J."/>
            <person name="Yandava C."/>
            <person name="Burger G."/>
            <person name="Gray M.W."/>
            <person name="Holland P.W.H."/>
            <person name="King N."/>
            <person name="Lang F.B.F."/>
            <person name="Roger A.J."/>
            <person name="Ruiz-Trillo I."/>
            <person name="Lander E."/>
            <person name="Nusbaum C."/>
        </authorList>
    </citation>
    <scope>NUCLEOTIDE SEQUENCE [LARGE SCALE GENOMIC DNA]</scope>
    <source>
        <strain evidence="18">ATCC 38327</strain>
    </source>
</reference>
<comment type="subcellular location">
    <subcellularLocation>
        <location evidence="1 16">Endoplasmic reticulum membrane</location>
        <topology evidence="1 16">Multi-pass membrane protein</topology>
    </subcellularLocation>
</comment>
<dbReference type="EC" id="2.3.1.20" evidence="5 16"/>
<keyword evidence="18" id="KW-1185">Reference proteome</keyword>
<evidence type="ECO:0000256" key="8">
    <source>
        <dbReference type="ARBA" id="ARBA00022692"/>
    </source>
</evidence>
<dbReference type="GO" id="GO:0019432">
    <property type="term" value="P:triglyceride biosynthetic process"/>
    <property type="evidence" value="ECO:0007669"/>
    <property type="project" value="UniProtKB-UniRule"/>
</dbReference>
<comment type="catalytic activity">
    <reaction evidence="15 16">
        <text>an acyl-CoA + a 1,2-diacyl-sn-glycerol = a triacyl-sn-glycerol + CoA</text>
        <dbReference type="Rhea" id="RHEA:10868"/>
        <dbReference type="ChEBI" id="CHEBI:17815"/>
        <dbReference type="ChEBI" id="CHEBI:57287"/>
        <dbReference type="ChEBI" id="CHEBI:58342"/>
        <dbReference type="ChEBI" id="CHEBI:64615"/>
        <dbReference type="EC" id="2.3.1.20"/>
    </reaction>
</comment>
<dbReference type="OMA" id="FWFTCAN"/>
<evidence type="ECO:0000256" key="1">
    <source>
        <dbReference type="ARBA" id="ARBA00004477"/>
    </source>
</evidence>
<evidence type="ECO:0000256" key="2">
    <source>
        <dbReference type="ARBA" id="ARBA00004771"/>
    </source>
</evidence>
<dbReference type="GO" id="GO:0005789">
    <property type="term" value="C:endoplasmic reticulum membrane"/>
    <property type="evidence" value="ECO:0007669"/>
    <property type="project" value="UniProtKB-SubCell"/>
</dbReference>
<dbReference type="EMBL" id="GG745356">
    <property type="protein sequence ID" value="KNE68204.1"/>
    <property type="molecule type" value="Genomic_DNA"/>
</dbReference>
<evidence type="ECO:0000256" key="13">
    <source>
        <dbReference type="ARBA" id="ARBA00023136"/>
    </source>
</evidence>
<evidence type="ECO:0000256" key="11">
    <source>
        <dbReference type="ARBA" id="ARBA00022989"/>
    </source>
</evidence>
<dbReference type="eggNOG" id="KOG0831">
    <property type="taxonomic scope" value="Eukaryota"/>
</dbReference>
<dbReference type="Pfam" id="PF03982">
    <property type="entry name" value="DAGAT"/>
    <property type="match status" value="1"/>
</dbReference>
<dbReference type="VEuPathDB" id="FungiDB:AMAG_12883"/>
<keyword evidence="12 16" id="KW-0443">Lipid metabolism</keyword>
<dbReference type="AlphaFoldDB" id="A0A0L0T0U6"/>
<proteinExistence type="inferred from homology"/>
<evidence type="ECO:0000256" key="10">
    <source>
        <dbReference type="ARBA" id="ARBA00022824"/>
    </source>
</evidence>
<comment type="caution">
    <text evidence="16">Lacks conserved residue(s) required for the propagation of feature annotation.</text>
</comment>
<name>A0A0L0T0U6_ALLM3</name>
<evidence type="ECO:0000313" key="17">
    <source>
        <dbReference type="EMBL" id="KNE68204.1"/>
    </source>
</evidence>
<protein>
    <recommendedName>
        <fullName evidence="5 16">Diacylglycerol O-acyltransferase</fullName>
        <ecNumber evidence="5 16">2.3.1.20</ecNumber>
    </recommendedName>
</protein>
<dbReference type="GO" id="GO:0004144">
    <property type="term" value="F:diacylglycerol O-acyltransferase activity"/>
    <property type="evidence" value="ECO:0007669"/>
    <property type="project" value="UniProtKB-UniRule"/>
</dbReference>
<keyword evidence="7" id="KW-0808">Transferase</keyword>
<dbReference type="InterPro" id="IPR007130">
    <property type="entry name" value="DAGAT"/>
</dbReference>
<evidence type="ECO:0000256" key="14">
    <source>
        <dbReference type="ARBA" id="ARBA00023315"/>
    </source>
</evidence>
<comment type="pathway">
    <text evidence="3">Lipid metabolism.</text>
</comment>
<comment type="function">
    <text evidence="16">Catalyzes the terminal and only committed step in triacylglycerol synthesis by using diacylglycerol and fatty acyl CoA as substrates.</text>
</comment>
<evidence type="ECO:0000256" key="6">
    <source>
        <dbReference type="ARBA" id="ARBA00022516"/>
    </source>
</evidence>
<keyword evidence="14 16" id="KW-0012">Acyltransferase</keyword>
<evidence type="ECO:0000256" key="9">
    <source>
        <dbReference type="ARBA" id="ARBA00022798"/>
    </source>
</evidence>
<sequence length="343" mass="38851">MQIKFAPLSVPIARRRQTIGAMTWVILVPLSLTIYALLLWWSYTRALALAYMTWVLFWDTAPETGGRRSSFVRRLVVWRWMRDFFPVSLRKLADLDPDRNYVFGYHPHGIISLGAWVNFGTEATGFSSLFPGINLRLLTLSQNFSLPIFREILLWLSITSVSKKSVEAILNKGPGHSACIVVGGAQESLYAHPGELNLVLKKRLGFVKIAIQNGASLVPILSFGENEVYDVHPTKKGTTIYAGQQLIKNTFGWTIPVFLGRGVFNYSLGVLPHRRPITSVVGVPVHPEEVVGHPINPKTLTNEELMEITRRVHDVYMQRLVEIWDQFKDELAPNRVKELTFVE</sequence>
<evidence type="ECO:0000256" key="12">
    <source>
        <dbReference type="ARBA" id="ARBA00023098"/>
    </source>
</evidence>
<evidence type="ECO:0000313" key="18">
    <source>
        <dbReference type="Proteomes" id="UP000054350"/>
    </source>
</evidence>
<dbReference type="GO" id="GO:0006071">
    <property type="term" value="P:glycerol metabolic process"/>
    <property type="evidence" value="ECO:0007669"/>
    <property type="project" value="UniProtKB-UniRule"/>
</dbReference>
<evidence type="ECO:0000256" key="16">
    <source>
        <dbReference type="RuleBase" id="RU367023"/>
    </source>
</evidence>
<accession>A0A0L0T0U6</accession>
<keyword evidence="8 16" id="KW-0812">Transmembrane</keyword>
<evidence type="ECO:0000256" key="7">
    <source>
        <dbReference type="ARBA" id="ARBA00022679"/>
    </source>
</evidence>
<keyword evidence="10 16" id="KW-0256">Endoplasmic reticulum</keyword>
<evidence type="ECO:0000256" key="5">
    <source>
        <dbReference type="ARBA" id="ARBA00013244"/>
    </source>
</evidence>
<organism evidence="17 18">
    <name type="scientific">Allomyces macrogynus (strain ATCC 38327)</name>
    <name type="common">Allomyces javanicus var. macrogynus</name>
    <dbReference type="NCBI Taxonomy" id="578462"/>
    <lineage>
        <taxon>Eukaryota</taxon>
        <taxon>Fungi</taxon>
        <taxon>Fungi incertae sedis</taxon>
        <taxon>Blastocladiomycota</taxon>
        <taxon>Blastocladiomycetes</taxon>
        <taxon>Blastocladiales</taxon>
        <taxon>Blastocladiaceae</taxon>
        <taxon>Allomyces</taxon>
    </lineage>
</organism>
<comment type="similarity">
    <text evidence="4 16">Belongs to the diacylglycerol acyltransferase family.</text>
</comment>
<keyword evidence="6 16" id="KW-0444">Lipid biosynthesis</keyword>
<comment type="pathway">
    <text evidence="2 16">Glycerolipid metabolism; triacylglycerol biosynthesis.</text>
</comment>
<dbReference type="Proteomes" id="UP000054350">
    <property type="component" value="Unassembled WGS sequence"/>
</dbReference>
<keyword evidence="13 16" id="KW-0472">Membrane</keyword>
<dbReference type="CDD" id="cd07987">
    <property type="entry name" value="LPLAT_MGAT-like"/>
    <property type="match status" value="1"/>
</dbReference>
<keyword evidence="9" id="KW-0319">Glycerol metabolism</keyword>
<gene>
    <name evidence="17" type="ORF">AMAG_12883</name>
</gene>
<feature type="transmembrane region" description="Helical" evidence="16">
    <location>
        <begin position="21"/>
        <end position="43"/>
    </location>
</feature>
<evidence type="ECO:0000256" key="15">
    <source>
        <dbReference type="ARBA" id="ARBA00048109"/>
    </source>
</evidence>
<dbReference type="UniPathway" id="UPA00282"/>
<dbReference type="OrthoDB" id="264532at2759"/>
<evidence type="ECO:0000256" key="4">
    <source>
        <dbReference type="ARBA" id="ARBA00005420"/>
    </source>
</evidence>
<dbReference type="PANTHER" id="PTHR12317:SF0">
    <property type="entry name" value="ACYLTRANSFERASE"/>
    <property type="match status" value="1"/>
</dbReference>
<dbReference type="PANTHER" id="PTHR12317">
    <property type="entry name" value="DIACYLGLYCEROL O-ACYLTRANSFERASE"/>
    <property type="match status" value="1"/>
</dbReference>
<evidence type="ECO:0000256" key="3">
    <source>
        <dbReference type="ARBA" id="ARBA00005189"/>
    </source>
</evidence>
<dbReference type="STRING" id="578462.A0A0L0T0U6"/>
<keyword evidence="11 16" id="KW-1133">Transmembrane helix</keyword>